<dbReference type="RefSeq" id="XP_075078084.1">
    <property type="nucleotide sequence ID" value="XM_075221983.1"/>
</dbReference>
<gene>
    <name evidence="2" type="primary">LOC107791732</name>
</gene>
<sequence>MAATAPHVLQLPVRSPELRVLIAGYAVFGSRLELPYLRNNHAPLQVKARKVKVKCVAKSTEEETELEALVKDDEDDDDVAIRREYSNGSASSQKTVSTSSGDSLSLGIREPVYEVVEVKSSGTVAKRNINRRHLLKSSGLRPRDIRSVDPSLWLTNSMPALLVVEAALHSRIQRLEHRLWDLEPRVQALLEVLPNRLTADILEELRISKQKLVELGSRAGALKQMLLDILEDTHEIRRICIMGRNCVLKKENDEMECSVPLEKEVAEEEEEEIEMLLENYLQRCESCHGQAERLLDSAKEMEDSIAVNLSSRRLEVSRFELILQVGTFCVAVGAMVAGIFGMNLRSYLEEHVFAFWLTTGGIIVGAVLGFYLMYWYLRTKKIL</sequence>
<proteinExistence type="predicted"/>
<name>A0AC58RZR6_TOBAC</name>
<protein>
    <submittedName>
        <fullName evidence="2">Magnesium transporter MRS2-11, chloroplastic isoform X3</fullName>
    </submittedName>
</protein>
<organism evidence="1 2">
    <name type="scientific">Nicotiana tabacum</name>
    <name type="common">Common tobacco</name>
    <dbReference type="NCBI Taxonomy" id="4097"/>
    <lineage>
        <taxon>Eukaryota</taxon>
        <taxon>Viridiplantae</taxon>
        <taxon>Streptophyta</taxon>
        <taxon>Embryophyta</taxon>
        <taxon>Tracheophyta</taxon>
        <taxon>Spermatophyta</taxon>
        <taxon>Magnoliopsida</taxon>
        <taxon>eudicotyledons</taxon>
        <taxon>Gunneridae</taxon>
        <taxon>Pentapetalae</taxon>
        <taxon>asterids</taxon>
        <taxon>lamiids</taxon>
        <taxon>Solanales</taxon>
        <taxon>Solanaceae</taxon>
        <taxon>Nicotianoideae</taxon>
        <taxon>Nicotianeae</taxon>
        <taxon>Nicotiana</taxon>
    </lineage>
</organism>
<reference evidence="2" key="2">
    <citation type="submission" date="2025-08" db="UniProtKB">
        <authorList>
            <consortium name="RefSeq"/>
        </authorList>
    </citation>
    <scope>IDENTIFICATION</scope>
    <source>
        <tissue evidence="2">Leaf</tissue>
    </source>
</reference>
<evidence type="ECO:0000313" key="1">
    <source>
        <dbReference type="Proteomes" id="UP000790787"/>
    </source>
</evidence>
<dbReference type="Proteomes" id="UP000790787">
    <property type="component" value="Chromosome 9"/>
</dbReference>
<evidence type="ECO:0000313" key="2">
    <source>
        <dbReference type="RefSeq" id="XP_075078084.1"/>
    </source>
</evidence>
<keyword evidence="1" id="KW-1185">Reference proteome</keyword>
<reference evidence="1" key="1">
    <citation type="journal article" date="2014" name="Nat. Commun.">
        <title>The tobacco genome sequence and its comparison with those of tomato and potato.</title>
        <authorList>
            <person name="Sierro N."/>
            <person name="Battey J.N."/>
            <person name="Ouadi S."/>
            <person name="Bakaher N."/>
            <person name="Bovet L."/>
            <person name="Willig A."/>
            <person name="Goepfert S."/>
            <person name="Peitsch M.C."/>
            <person name="Ivanov N.V."/>
        </authorList>
    </citation>
    <scope>NUCLEOTIDE SEQUENCE [LARGE SCALE GENOMIC DNA]</scope>
</reference>
<accession>A0AC58RZR6</accession>